<dbReference type="GO" id="GO:0032790">
    <property type="term" value="P:ribosome disassembly"/>
    <property type="evidence" value="ECO:0007669"/>
    <property type="project" value="TreeGrafter"/>
</dbReference>
<keyword evidence="2 6" id="KW-0396">Initiation factor</keyword>
<dbReference type="SUPFAM" id="SSF54364">
    <property type="entry name" value="Translation initiation factor IF3, N-terminal domain"/>
    <property type="match status" value="1"/>
</dbReference>
<protein>
    <submittedName>
        <fullName evidence="6">Translation initiation factor 3</fullName>
    </submittedName>
</protein>
<dbReference type="PANTHER" id="PTHR10938:SF0">
    <property type="entry name" value="TRANSLATION INITIATION FACTOR IF-3, MITOCHONDRIAL"/>
    <property type="match status" value="1"/>
</dbReference>
<dbReference type="InterPro" id="IPR019814">
    <property type="entry name" value="Translation_initiation_fac_3_N"/>
</dbReference>
<dbReference type="Pfam" id="PF00707">
    <property type="entry name" value="IF3_C"/>
    <property type="match status" value="1"/>
</dbReference>
<dbReference type="InterPro" id="IPR019813">
    <property type="entry name" value="Translation_initiation_fac3_CS"/>
</dbReference>
<dbReference type="InterPro" id="IPR001288">
    <property type="entry name" value="Translation_initiation_fac_3"/>
</dbReference>
<dbReference type="FunFam" id="3.10.20.80:FF:000001">
    <property type="entry name" value="Translation initiation factor IF-3"/>
    <property type="match status" value="1"/>
</dbReference>
<dbReference type="PANTHER" id="PTHR10938">
    <property type="entry name" value="TRANSLATION INITIATION FACTOR IF-3"/>
    <property type="match status" value="1"/>
</dbReference>
<dbReference type="InterPro" id="IPR036788">
    <property type="entry name" value="T_IF-3_C_sf"/>
</dbReference>
<dbReference type="SUPFAM" id="SSF55200">
    <property type="entry name" value="Translation initiation factor IF3, C-terminal domain"/>
    <property type="match status" value="1"/>
</dbReference>
<dbReference type="Gene3D" id="3.30.110.10">
    <property type="entry name" value="Translation initiation factor 3 (IF-3), C-terminal domain"/>
    <property type="match status" value="1"/>
</dbReference>
<proteinExistence type="inferred from homology"/>
<dbReference type="Pfam" id="PF05198">
    <property type="entry name" value="IF3_N"/>
    <property type="match status" value="1"/>
</dbReference>
<evidence type="ECO:0000256" key="1">
    <source>
        <dbReference type="ARBA" id="ARBA00005439"/>
    </source>
</evidence>
<dbReference type="PROSITE" id="PS00938">
    <property type="entry name" value="IF3"/>
    <property type="match status" value="1"/>
</dbReference>
<dbReference type="FunFam" id="3.30.110.10:FF:000001">
    <property type="entry name" value="Translation initiation factor IF-3"/>
    <property type="match status" value="1"/>
</dbReference>
<dbReference type="GO" id="GO:0043022">
    <property type="term" value="F:ribosome binding"/>
    <property type="evidence" value="ECO:0007669"/>
    <property type="project" value="TreeGrafter"/>
</dbReference>
<dbReference type="HAMAP" id="MF_00080">
    <property type="entry name" value="IF_3"/>
    <property type="match status" value="1"/>
</dbReference>
<accession>A0A3B1D915</accession>
<evidence type="ECO:0000259" key="5">
    <source>
        <dbReference type="Pfam" id="PF05198"/>
    </source>
</evidence>
<gene>
    <name evidence="6" type="ORF">MNBD_NITROSPIRAE03-536</name>
</gene>
<dbReference type="GO" id="GO:0005829">
    <property type="term" value="C:cytosol"/>
    <property type="evidence" value="ECO:0007669"/>
    <property type="project" value="TreeGrafter"/>
</dbReference>
<evidence type="ECO:0000313" key="6">
    <source>
        <dbReference type="EMBL" id="VAX28245.1"/>
    </source>
</evidence>
<dbReference type="GO" id="GO:0016020">
    <property type="term" value="C:membrane"/>
    <property type="evidence" value="ECO:0007669"/>
    <property type="project" value="TreeGrafter"/>
</dbReference>
<evidence type="ECO:0000256" key="2">
    <source>
        <dbReference type="ARBA" id="ARBA00022540"/>
    </source>
</evidence>
<dbReference type="AlphaFoldDB" id="A0A3B1D915"/>
<keyword evidence="3" id="KW-0648">Protein biosynthesis</keyword>
<comment type="similarity">
    <text evidence="1">Belongs to the IF-3 family.</text>
</comment>
<dbReference type="EMBL" id="UOGI01000019">
    <property type="protein sequence ID" value="VAX28245.1"/>
    <property type="molecule type" value="Genomic_DNA"/>
</dbReference>
<evidence type="ECO:0000259" key="4">
    <source>
        <dbReference type="Pfam" id="PF00707"/>
    </source>
</evidence>
<feature type="domain" description="Translation initiation factor 3 N-terminal" evidence="5">
    <location>
        <begin position="19"/>
        <end position="86"/>
    </location>
</feature>
<dbReference type="InterPro" id="IPR019815">
    <property type="entry name" value="Translation_initiation_fac_3_C"/>
</dbReference>
<dbReference type="GO" id="GO:0003743">
    <property type="term" value="F:translation initiation factor activity"/>
    <property type="evidence" value="ECO:0007669"/>
    <property type="project" value="UniProtKB-KW"/>
</dbReference>
<reference evidence="6" key="1">
    <citation type="submission" date="2018-06" db="EMBL/GenBank/DDBJ databases">
        <authorList>
            <person name="Zhirakovskaya E."/>
        </authorList>
    </citation>
    <scope>NUCLEOTIDE SEQUENCE</scope>
</reference>
<dbReference type="InterPro" id="IPR036787">
    <property type="entry name" value="T_IF-3_N_sf"/>
</dbReference>
<dbReference type="Gene3D" id="3.10.20.80">
    <property type="entry name" value="Translation initiation factor 3 (IF-3), N-terminal domain"/>
    <property type="match status" value="1"/>
</dbReference>
<dbReference type="NCBIfam" id="TIGR00168">
    <property type="entry name" value="infC"/>
    <property type="match status" value="1"/>
</dbReference>
<sequence length="176" mass="20295">MQLAALKPGGVVIAQEYRVNKRIRAREVRLIDADGAQLGIVPLREALKIAEERGLDLVEVASNAKPPVCRIMDYGKFKYQQSKKHTHRKTIEVKEVKVRPQIDKNDLELKIKHIVRFVEAGNKAKVTMFFRGREIVRPELGMKVFRRIIEQLDDKYNIENRPRLEGKSITMIVAPK</sequence>
<feature type="domain" description="Translation initiation factor 3 C-terminal" evidence="4">
    <location>
        <begin position="91"/>
        <end position="176"/>
    </location>
</feature>
<organism evidence="6">
    <name type="scientific">hydrothermal vent metagenome</name>
    <dbReference type="NCBI Taxonomy" id="652676"/>
    <lineage>
        <taxon>unclassified sequences</taxon>
        <taxon>metagenomes</taxon>
        <taxon>ecological metagenomes</taxon>
    </lineage>
</organism>
<evidence type="ECO:0000256" key="3">
    <source>
        <dbReference type="ARBA" id="ARBA00022917"/>
    </source>
</evidence>
<name>A0A3B1D915_9ZZZZ</name>